<proteinExistence type="inferred from homology"/>
<evidence type="ECO:0000256" key="3">
    <source>
        <dbReference type="ARBA" id="ARBA00022729"/>
    </source>
</evidence>
<dbReference type="InterPro" id="IPR011990">
    <property type="entry name" value="TPR-like_helical_dom_sf"/>
</dbReference>
<dbReference type="STRING" id="356305.SAMN05421841_1824"/>
<evidence type="ECO:0000313" key="9">
    <source>
        <dbReference type="Proteomes" id="UP000199469"/>
    </source>
</evidence>
<comment type="similarity">
    <text evidence="2">Belongs to the SusD family.</text>
</comment>
<evidence type="ECO:0000259" key="6">
    <source>
        <dbReference type="Pfam" id="PF07980"/>
    </source>
</evidence>
<gene>
    <name evidence="8" type="ORF">SAMN05421841_1824</name>
</gene>
<keyword evidence="5" id="KW-0998">Cell outer membrane</keyword>
<keyword evidence="4" id="KW-0472">Membrane</keyword>
<sequence length="477" mass="53452">MKKTFHYKNNIRVVGLALFLAVTGCTKLVEVDPPLTSISGDVVFTSDATAISAVNAIYTTMSSQGMNNGLTSLSQFAGLSADEFKVADNVSDQLYTSYYTNSLTSTNTTGNDFWMNIYSSYLFIVNSSIEGLTDNALVSEAVRNQLLGECFFLRAFSYFYLVNLYGDVPLVLSSDYKKNSNIGRSPKAKVYDQIVTDLKNAETLLNTNYVDNSKVTSTSKRVVPNKAAAKALLSRVYLYGKDWGNAENKASEVIEDKGLYDTVPVHAVFLVDSKEVIWQIQSVSDIYTNAAEAYLFKLPPTGPDPYSYRVYLSENINQYISYDDKRRSWVDSVMVGSLVYYFPVKYKNNESFSPVTEYSVVMRLAELYLIRSEARTHLNKTIEALSDLNVIRQRAGVASIQSGSQDQILNKILQERRSELFTEWGHRWLDLKRTGKATAILQPVKGASWTINDELYPIPQADININLGLRGQQNPGY</sequence>
<evidence type="ECO:0000256" key="5">
    <source>
        <dbReference type="ARBA" id="ARBA00023237"/>
    </source>
</evidence>
<feature type="domain" description="SusD-like N-terminal" evidence="7">
    <location>
        <begin position="69"/>
        <end position="238"/>
    </location>
</feature>
<dbReference type="CDD" id="cd08977">
    <property type="entry name" value="SusD"/>
    <property type="match status" value="1"/>
</dbReference>
<dbReference type="Proteomes" id="UP000199469">
    <property type="component" value="Unassembled WGS sequence"/>
</dbReference>
<keyword evidence="9" id="KW-1185">Reference proteome</keyword>
<keyword evidence="3" id="KW-0732">Signal</keyword>
<evidence type="ECO:0000313" key="8">
    <source>
        <dbReference type="EMBL" id="SEW24901.1"/>
    </source>
</evidence>
<dbReference type="Gene3D" id="1.25.40.390">
    <property type="match status" value="1"/>
</dbReference>
<dbReference type="PROSITE" id="PS51257">
    <property type="entry name" value="PROKAR_LIPOPROTEIN"/>
    <property type="match status" value="1"/>
</dbReference>
<dbReference type="Pfam" id="PF14322">
    <property type="entry name" value="SusD-like_3"/>
    <property type="match status" value="1"/>
</dbReference>
<dbReference type="AlphaFoldDB" id="A0A1I0QDJ8"/>
<evidence type="ECO:0000256" key="1">
    <source>
        <dbReference type="ARBA" id="ARBA00004442"/>
    </source>
</evidence>
<evidence type="ECO:0000259" key="7">
    <source>
        <dbReference type="Pfam" id="PF14322"/>
    </source>
</evidence>
<dbReference type="InterPro" id="IPR012944">
    <property type="entry name" value="SusD_RagB_dom"/>
</dbReference>
<dbReference type="SUPFAM" id="SSF48452">
    <property type="entry name" value="TPR-like"/>
    <property type="match status" value="1"/>
</dbReference>
<dbReference type="EMBL" id="FOIU01000001">
    <property type="protein sequence ID" value="SEW24901.1"/>
    <property type="molecule type" value="Genomic_DNA"/>
</dbReference>
<organism evidence="8 9">
    <name type="scientific">Chryseobacterium wanjuense</name>
    <dbReference type="NCBI Taxonomy" id="356305"/>
    <lineage>
        <taxon>Bacteria</taxon>
        <taxon>Pseudomonadati</taxon>
        <taxon>Bacteroidota</taxon>
        <taxon>Flavobacteriia</taxon>
        <taxon>Flavobacteriales</taxon>
        <taxon>Weeksellaceae</taxon>
        <taxon>Chryseobacterium group</taxon>
        <taxon>Chryseobacterium</taxon>
    </lineage>
</organism>
<dbReference type="Pfam" id="PF07980">
    <property type="entry name" value="SusD_RagB"/>
    <property type="match status" value="1"/>
</dbReference>
<dbReference type="InterPro" id="IPR033985">
    <property type="entry name" value="SusD-like_N"/>
</dbReference>
<evidence type="ECO:0000256" key="4">
    <source>
        <dbReference type="ARBA" id="ARBA00023136"/>
    </source>
</evidence>
<comment type="subcellular location">
    <subcellularLocation>
        <location evidence="1">Cell outer membrane</location>
    </subcellularLocation>
</comment>
<reference evidence="9" key="1">
    <citation type="submission" date="2016-10" db="EMBL/GenBank/DDBJ databases">
        <authorList>
            <person name="Varghese N."/>
            <person name="Submissions S."/>
        </authorList>
    </citation>
    <scope>NUCLEOTIDE SEQUENCE [LARGE SCALE GENOMIC DNA]</scope>
    <source>
        <strain evidence="9">DSM 17724</strain>
    </source>
</reference>
<dbReference type="OrthoDB" id="621570at2"/>
<evidence type="ECO:0000256" key="2">
    <source>
        <dbReference type="ARBA" id="ARBA00006275"/>
    </source>
</evidence>
<name>A0A1I0QDJ8_9FLAO</name>
<dbReference type="GO" id="GO:0009279">
    <property type="term" value="C:cell outer membrane"/>
    <property type="evidence" value="ECO:0007669"/>
    <property type="project" value="UniProtKB-SubCell"/>
</dbReference>
<feature type="domain" description="RagB/SusD" evidence="6">
    <location>
        <begin position="320"/>
        <end position="477"/>
    </location>
</feature>
<accession>A0A1I0QDJ8</accession>
<protein>
    <submittedName>
        <fullName evidence="8">RagB/SusD domain-containing protein</fullName>
    </submittedName>
</protein>